<dbReference type="EMBL" id="BMGM01000002">
    <property type="protein sequence ID" value="GGE28904.1"/>
    <property type="molecule type" value="Genomic_DNA"/>
</dbReference>
<keyword evidence="2" id="KW-1185">Reference proteome</keyword>
<dbReference type="Proteomes" id="UP000599179">
    <property type="component" value="Unassembled WGS sequence"/>
</dbReference>
<name>A0ABQ1SF00_9FLAO</name>
<evidence type="ECO:0000313" key="2">
    <source>
        <dbReference type="Proteomes" id="UP000599179"/>
    </source>
</evidence>
<comment type="caution">
    <text evidence="1">The sequence shown here is derived from an EMBL/GenBank/DDBJ whole genome shotgun (WGS) entry which is preliminary data.</text>
</comment>
<gene>
    <name evidence="1" type="ORF">GCM10010832_06930</name>
</gene>
<sequence length="103" mass="12145">MKLDNIISDIEKTLNSNQSVDDEVGLGIYLTESSVEYHWYLNNLENHKSDYSIRVESEDDAFKIISKFSGEKYEDVKKGIKRFNSYSLKQDLYLHLLKSFKRK</sequence>
<protein>
    <submittedName>
        <fullName evidence="1">Uncharacterized protein</fullName>
    </submittedName>
</protein>
<accession>A0ABQ1SF00</accession>
<proteinExistence type="predicted"/>
<reference evidence="2" key="1">
    <citation type="journal article" date="2019" name="Int. J. Syst. Evol. Microbiol.">
        <title>The Global Catalogue of Microorganisms (GCM) 10K type strain sequencing project: providing services to taxonomists for standard genome sequencing and annotation.</title>
        <authorList>
            <consortium name="The Broad Institute Genomics Platform"/>
            <consortium name="The Broad Institute Genome Sequencing Center for Infectious Disease"/>
            <person name="Wu L."/>
            <person name="Ma J."/>
        </authorList>
    </citation>
    <scope>NUCLEOTIDE SEQUENCE [LARGE SCALE GENOMIC DNA]</scope>
    <source>
        <strain evidence="2">CGMCC 1.12931</strain>
    </source>
</reference>
<organism evidence="1 2">
    <name type="scientific">Psychroflexus planctonicus</name>
    <dbReference type="NCBI Taxonomy" id="1526575"/>
    <lineage>
        <taxon>Bacteria</taxon>
        <taxon>Pseudomonadati</taxon>
        <taxon>Bacteroidota</taxon>
        <taxon>Flavobacteriia</taxon>
        <taxon>Flavobacteriales</taxon>
        <taxon>Flavobacteriaceae</taxon>
        <taxon>Psychroflexus</taxon>
    </lineage>
</organism>
<dbReference type="RefSeq" id="WP_188457697.1">
    <property type="nucleotide sequence ID" value="NZ_BMGM01000002.1"/>
</dbReference>
<evidence type="ECO:0000313" key="1">
    <source>
        <dbReference type="EMBL" id="GGE28904.1"/>
    </source>
</evidence>